<sequence>MFSSKVQLQKRTPANGTDREGYLSLLVDEYINTDSFESKCQVLANLANFAYDPINYGFIRDVGVLDIFIYVLKNEKNDKLLQFAATGISNLCIDPENVEYVLKHADLKIISSLLKSSQSDIVAEAITILIYLYHSQAKPAVECLNVIQDIQILKNSNNKVVSNLANVFLDDVSKECAKS</sequence>
<dbReference type="InterPro" id="IPR016024">
    <property type="entry name" value="ARM-type_fold"/>
</dbReference>
<dbReference type="SUPFAM" id="SSF48371">
    <property type="entry name" value="ARM repeat"/>
    <property type="match status" value="1"/>
</dbReference>
<keyword evidence="1" id="KW-1185">Reference proteome</keyword>
<accession>A0A6J1N552</accession>
<dbReference type="PANTHER" id="PTHR46263:SF1">
    <property type="entry name" value="ARMADILLO REPEAT-CONTAINING PROTEIN 7"/>
    <property type="match status" value="1"/>
</dbReference>
<proteinExistence type="predicted"/>
<dbReference type="GeneID" id="112047300"/>
<dbReference type="InterPro" id="IPR011989">
    <property type="entry name" value="ARM-like"/>
</dbReference>
<reference evidence="2" key="1">
    <citation type="submission" date="2025-08" db="UniProtKB">
        <authorList>
            <consortium name="RefSeq"/>
        </authorList>
    </citation>
    <scope>IDENTIFICATION</scope>
</reference>
<dbReference type="Gene3D" id="1.25.10.10">
    <property type="entry name" value="Leucine-rich Repeat Variant"/>
    <property type="match status" value="1"/>
</dbReference>
<evidence type="ECO:0000313" key="2">
    <source>
        <dbReference type="RefSeq" id="XP_023940148.2"/>
    </source>
</evidence>
<dbReference type="KEGG" id="bany:112047300"/>
<name>A0A6J1N552_BICAN</name>
<dbReference type="InterPro" id="IPR042462">
    <property type="entry name" value="ARMC7"/>
</dbReference>
<dbReference type="OrthoDB" id="201709at2759"/>
<protein>
    <submittedName>
        <fullName evidence="2">Armadillo repeat-containing protein 7</fullName>
    </submittedName>
</protein>
<dbReference type="AlphaFoldDB" id="A0A6J1N552"/>
<dbReference type="Proteomes" id="UP001652582">
    <property type="component" value="Chromosome 4"/>
</dbReference>
<organism evidence="1 2">
    <name type="scientific">Bicyclus anynana</name>
    <name type="common">Squinting bush brown butterfly</name>
    <dbReference type="NCBI Taxonomy" id="110368"/>
    <lineage>
        <taxon>Eukaryota</taxon>
        <taxon>Metazoa</taxon>
        <taxon>Ecdysozoa</taxon>
        <taxon>Arthropoda</taxon>
        <taxon>Hexapoda</taxon>
        <taxon>Insecta</taxon>
        <taxon>Pterygota</taxon>
        <taxon>Neoptera</taxon>
        <taxon>Endopterygota</taxon>
        <taxon>Lepidoptera</taxon>
        <taxon>Glossata</taxon>
        <taxon>Ditrysia</taxon>
        <taxon>Papilionoidea</taxon>
        <taxon>Nymphalidae</taxon>
        <taxon>Satyrinae</taxon>
        <taxon>Satyrini</taxon>
        <taxon>Mycalesina</taxon>
        <taxon>Bicyclus</taxon>
    </lineage>
</organism>
<dbReference type="PANTHER" id="PTHR46263">
    <property type="entry name" value="ARMADILLO REPEAT-CONTAINING PROTEIN 7"/>
    <property type="match status" value="1"/>
</dbReference>
<gene>
    <name evidence="2" type="primary">LOC112047300</name>
</gene>
<evidence type="ECO:0000313" key="1">
    <source>
        <dbReference type="Proteomes" id="UP001652582"/>
    </source>
</evidence>
<dbReference type="RefSeq" id="XP_023940148.2">
    <property type="nucleotide sequence ID" value="XM_024084380.2"/>
</dbReference>